<accession>A0AAU7JY47</accession>
<dbReference type="InterPro" id="IPR001387">
    <property type="entry name" value="Cro/C1-type_HTH"/>
</dbReference>
<protein>
    <submittedName>
        <fullName evidence="3">XRE family transcriptional regulator</fullName>
    </submittedName>
</protein>
<dbReference type="EMBL" id="CP157483">
    <property type="protein sequence ID" value="XBO45222.1"/>
    <property type="molecule type" value="Genomic_DNA"/>
</dbReference>
<dbReference type="InterPro" id="IPR013096">
    <property type="entry name" value="Cupin_2"/>
</dbReference>
<dbReference type="Gene3D" id="1.10.260.40">
    <property type="entry name" value="lambda repressor-like DNA-binding domains"/>
    <property type="match status" value="1"/>
</dbReference>
<evidence type="ECO:0000313" key="3">
    <source>
        <dbReference type="EMBL" id="XBO45222.1"/>
    </source>
</evidence>
<dbReference type="InterPro" id="IPR010982">
    <property type="entry name" value="Lambda_DNA-bd_dom_sf"/>
</dbReference>
<dbReference type="GO" id="GO:0005829">
    <property type="term" value="C:cytosol"/>
    <property type="evidence" value="ECO:0007669"/>
    <property type="project" value="TreeGrafter"/>
</dbReference>
<proteinExistence type="predicted"/>
<evidence type="ECO:0000256" key="1">
    <source>
        <dbReference type="ARBA" id="ARBA00023125"/>
    </source>
</evidence>
<dbReference type="PROSITE" id="PS50943">
    <property type="entry name" value="HTH_CROC1"/>
    <property type="match status" value="1"/>
</dbReference>
<name>A0AAU7JY47_9MICO</name>
<dbReference type="CDD" id="cd00093">
    <property type="entry name" value="HTH_XRE"/>
    <property type="match status" value="1"/>
</dbReference>
<keyword evidence="1" id="KW-0238">DNA-binding</keyword>
<dbReference type="PANTHER" id="PTHR46797:SF1">
    <property type="entry name" value="METHYLPHOSPHONATE SYNTHASE"/>
    <property type="match status" value="1"/>
</dbReference>
<dbReference type="AlphaFoldDB" id="A0AAU7JY47"/>
<dbReference type="Gene3D" id="2.60.120.10">
    <property type="entry name" value="Jelly Rolls"/>
    <property type="match status" value="1"/>
</dbReference>
<dbReference type="GO" id="GO:0003700">
    <property type="term" value="F:DNA-binding transcription factor activity"/>
    <property type="evidence" value="ECO:0007669"/>
    <property type="project" value="TreeGrafter"/>
</dbReference>
<gene>
    <name evidence="3" type="ORF">ABEG17_07770</name>
</gene>
<dbReference type="PANTHER" id="PTHR46797">
    <property type="entry name" value="HTH-TYPE TRANSCRIPTIONAL REGULATOR"/>
    <property type="match status" value="1"/>
</dbReference>
<organism evidence="3">
    <name type="scientific">Pedococcus sp. KACC 23699</name>
    <dbReference type="NCBI Taxonomy" id="3149228"/>
    <lineage>
        <taxon>Bacteria</taxon>
        <taxon>Bacillati</taxon>
        <taxon>Actinomycetota</taxon>
        <taxon>Actinomycetes</taxon>
        <taxon>Micrococcales</taxon>
        <taxon>Intrasporangiaceae</taxon>
        <taxon>Pedococcus</taxon>
    </lineage>
</organism>
<dbReference type="InterPro" id="IPR011051">
    <property type="entry name" value="RmlC_Cupin_sf"/>
</dbReference>
<dbReference type="InterPro" id="IPR050807">
    <property type="entry name" value="TransReg_Diox_bact_type"/>
</dbReference>
<dbReference type="GO" id="GO:0003677">
    <property type="term" value="F:DNA binding"/>
    <property type="evidence" value="ECO:0007669"/>
    <property type="project" value="UniProtKB-KW"/>
</dbReference>
<dbReference type="CDD" id="cd02209">
    <property type="entry name" value="cupin_XRE_C"/>
    <property type="match status" value="1"/>
</dbReference>
<feature type="domain" description="HTH cro/C1-type" evidence="2">
    <location>
        <begin position="25"/>
        <end position="79"/>
    </location>
</feature>
<sequence length="196" mass="20744">MTTRTLASRAPRERPETQVRIGARLRAARQARSLTIAQVAESAGLTKGFVSRLERDDVSPSVASLVTVCEILGLRVGDLFDPPETAVIRAGQGRPINFGGTGAHEALITPGTQQGLEIIHARIDPGGNGGDDLYTLDCDVECAYVVAGHLTVVLETGEEDLGPGDAMTFPGRAPHTWRNASAKVPCEVLWVLAPAP</sequence>
<dbReference type="Pfam" id="PF13560">
    <property type="entry name" value="HTH_31"/>
    <property type="match status" value="1"/>
</dbReference>
<dbReference type="InterPro" id="IPR014710">
    <property type="entry name" value="RmlC-like_jellyroll"/>
</dbReference>
<dbReference type="RefSeq" id="WP_406832714.1">
    <property type="nucleotide sequence ID" value="NZ_CP157483.1"/>
</dbReference>
<dbReference type="SUPFAM" id="SSF47413">
    <property type="entry name" value="lambda repressor-like DNA-binding domains"/>
    <property type="match status" value="1"/>
</dbReference>
<dbReference type="Pfam" id="PF07883">
    <property type="entry name" value="Cupin_2"/>
    <property type="match status" value="1"/>
</dbReference>
<reference evidence="3" key="1">
    <citation type="submission" date="2024-05" db="EMBL/GenBank/DDBJ databases">
        <authorList>
            <person name="Kim S."/>
            <person name="Heo J."/>
            <person name="Choi H."/>
            <person name="Choi Y."/>
            <person name="Kwon S.-W."/>
            <person name="Kim Y."/>
        </authorList>
    </citation>
    <scope>NUCLEOTIDE SEQUENCE</scope>
    <source>
        <strain evidence="3">KACC 23699</strain>
    </source>
</reference>
<evidence type="ECO:0000259" key="2">
    <source>
        <dbReference type="PROSITE" id="PS50943"/>
    </source>
</evidence>
<dbReference type="SMART" id="SM00530">
    <property type="entry name" value="HTH_XRE"/>
    <property type="match status" value="1"/>
</dbReference>
<dbReference type="SUPFAM" id="SSF51182">
    <property type="entry name" value="RmlC-like cupins"/>
    <property type="match status" value="1"/>
</dbReference>